<gene>
    <name evidence="3" type="ORF">NE237_016044</name>
</gene>
<keyword evidence="4" id="KW-1185">Reference proteome</keyword>
<protein>
    <submittedName>
        <fullName evidence="3">Uncharacterized protein</fullName>
    </submittedName>
</protein>
<dbReference type="OrthoDB" id="542108at2759"/>
<name>A0A9Q0QRN4_9MAGN</name>
<accession>A0A9Q0QRN4</accession>
<comment type="caution">
    <text evidence="3">The sequence shown here is derived from an EMBL/GenBank/DDBJ whole genome shotgun (WGS) entry which is preliminary data.</text>
</comment>
<feature type="compositionally biased region" description="Polar residues" evidence="2">
    <location>
        <begin position="221"/>
        <end position="231"/>
    </location>
</feature>
<feature type="region of interest" description="Disordered" evidence="2">
    <location>
        <begin position="357"/>
        <end position="387"/>
    </location>
</feature>
<feature type="region of interest" description="Disordered" evidence="2">
    <location>
        <begin position="221"/>
        <end position="296"/>
    </location>
</feature>
<proteinExistence type="inferred from homology"/>
<dbReference type="GO" id="GO:0051225">
    <property type="term" value="P:spindle assembly"/>
    <property type="evidence" value="ECO:0007669"/>
    <property type="project" value="TreeGrafter"/>
</dbReference>
<dbReference type="InterPro" id="IPR007573">
    <property type="entry name" value="QWRF"/>
</dbReference>
<feature type="compositionally biased region" description="Polar residues" evidence="2">
    <location>
        <begin position="357"/>
        <end position="370"/>
    </location>
</feature>
<feature type="region of interest" description="Disordered" evidence="2">
    <location>
        <begin position="1"/>
        <end position="25"/>
    </location>
</feature>
<dbReference type="Pfam" id="PF04484">
    <property type="entry name" value="QWRF"/>
    <property type="match status" value="1"/>
</dbReference>
<feature type="compositionally biased region" description="Polar residues" evidence="2">
    <location>
        <begin position="12"/>
        <end position="25"/>
    </location>
</feature>
<feature type="region of interest" description="Disordered" evidence="2">
    <location>
        <begin position="112"/>
        <end position="131"/>
    </location>
</feature>
<evidence type="ECO:0000256" key="1">
    <source>
        <dbReference type="ARBA" id="ARBA00010016"/>
    </source>
</evidence>
<dbReference type="GO" id="GO:0008017">
    <property type="term" value="F:microtubule binding"/>
    <property type="evidence" value="ECO:0007669"/>
    <property type="project" value="TreeGrafter"/>
</dbReference>
<dbReference type="PANTHER" id="PTHR31807">
    <property type="entry name" value="AUGMIN FAMILY MEMBER"/>
    <property type="match status" value="1"/>
</dbReference>
<dbReference type="AlphaFoldDB" id="A0A9Q0QRN4"/>
<dbReference type="PANTHER" id="PTHR31807:SF6">
    <property type="entry name" value="PROTEIN ENDOSPERM DEFECTIVE 1-RELATED"/>
    <property type="match status" value="1"/>
</dbReference>
<evidence type="ECO:0000313" key="4">
    <source>
        <dbReference type="Proteomes" id="UP001141806"/>
    </source>
</evidence>
<feature type="compositionally biased region" description="Polar residues" evidence="2">
    <location>
        <begin position="276"/>
        <end position="292"/>
    </location>
</feature>
<dbReference type="GO" id="GO:0005737">
    <property type="term" value="C:cytoplasm"/>
    <property type="evidence" value="ECO:0007669"/>
    <property type="project" value="TreeGrafter"/>
</dbReference>
<sequence length="637" mass="70810">MNDKTSEVSLLLQDQQQPSNTLTTTMTDAPQLHRRPRVREISSRFMSPVVSSSSSGDLHLSASKCFNPKHAMSSSVEFHPRQNQQRSQSVQRRHGEVEPLCCADENRLETARSMEISPGSQSKAVTVQRKKRPVKLFKENGGDAEHQIQHPEATHPKTYNNNRFLGRNGNLVRSRPDTPIVYHVDRTTARSVSSNPSFQRSTNNIGVTSAATTAAAKLVQSSIGNRSTPEASSEDVPSVTVRSSTLQEDDQRSKTLTEKSTSSDYSGSEACGISHQGGTFTSHTNPLQNCKSRSLPDFRSSLPEADLLPTLSTRQVNGLGDSSKTSASSFHRSLISSLPSCVNSLFSPARSIYKSASVASKPNSNSTKTSGIFLPPHPPNTKLGTEARKGRKISSNQEDVHTLRLLHNHYLQWRYVNAKAETVMRSHRTAAERSLYALWCNISQLNDFVKRKGIELTQLKKKRTLSAILEAQMPYLDKWSAIEENYSNSLSGATKALQDTLLRLPINGNVKVDFREVEEALNSASKVLEIVSFHLGSFLSKAERLVILISELAEVASRERALVEECGDLLTKTHMLQVEECSLRGQLIQLSWGTCRNLIVIHPLLSSGSVEMNRIVDPVMKWDRIQWQARVHHIQEE</sequence>
<comment type="similarity">
    <text evidence="1">Belongs to the QWRF family.</text>
</comment>
<feature type="region of interest" description="Disordered" evidence="2">
    <location>
        <begin position="71"/>
        <end position="98"/>
    </location>
</feature>
<dbReference type="Proteomes" id="UP001141806">
    <property type="component" value="Unassembled WGS sequence"/>
</dbReference>
<reference evidence="3" key="1">
    <citation type="journal article" date="2023" name="Plant J.">
        <title>The genome of the king protea, Protea cynaroides.</title>
        <authorList>
            <person name="Chang J."/>
            <person name="Duong T.A."/>
            <person name="Schoeman C."/>
            <person name="Ma X."/>
            <person name="Roodt D."/>
            <person name="Barker N."/>
            <person name="Li Z."/>
            <person name="Van de Peer Y."/>
            <person name="Mizrachi E."/>
        </authorList>
    </citation>
    <scope>NUCLEOTIDE SEQUENCE</scope>
    <source>
        <tissue evidence="3">Young leaves</tissue>
    </source>
</reference>
<organism evidence="3 4">
    <name type="scientific">Protea cynaroides</name>
    <dbReference type="NCBI Taxonomy" id="273540"/>
    <lineage>
        <taxon>Eukaryota</taxon>
        <taxon>Viridiplantae</taxon>
        <taxon>Streptophyta</taxon>
        <taxon>Embryophyta</taxon>
        <taxon>Tracheophyta</taxon>
        <taxon>Spermatophyta</taxon>
        <taxon>Magnoliopsida</taxon>
        <taxon>Proteales</taxon>
        <taxon>Proteaceae</taxon>
        <taxon>Protea</taxon>
    </lineage>
</organism>
<dbReference type="GO" id="GO:0005880">
    <property type="term" value="C:nuclear microtubule"/>
    <property type="evidence" value="ECO:0007669"/>
    <property type="project" value="TreeGrafter"/>
</dbReference>
<feature type="compositionally biased region" description="Low complexity" evidence="2">
    <location>
        <begin position="81"/>
        <end position="90"/>
    </location>
</feature>
<dbReference type="EMBL" id="JAMYWD010000006">
    <property type="protein sequence ID" value="KAJ4969343.1"/>
    <property type="molecule type" value="Genomic_DNA"/>
</dbReference>
<evidence type="ECO:0000256" key="2">
    <source>
        <dbReference type="SAM" id="MobiDB-lite"/>
    </source>
</evidence>
<evidence type="ECO:0000313" key="3">
    <source>
        <dbReference type="EMBL" id="KAJ4969343.1"/>
    </source>
</evidence>